<dbReference type="AlphaFoldDB" id="M5UNG0"/>
<keyword evidence="2" id="KW-1185">Reference proteome</keyword>
<dbReference type="EMBL" id="ANOH01000084">
    <property type="protein sequence ID" value="EMI57543.1"/>
    <property type="molecule type" value="Genomic_DNA"/>
</dbReference>
<proteinExistence type="predicted"/>
<organism evidence="1 2">
    <name type="scientific">Rhodopirellula sallentina SM41</name>
    <dbReference type="NCBI Taxonomy" id="1263870"/>
    <lineage>
        <taxon>Bacteria</taxon>
        <taxon>Pseudomonadati</taxon>
        <taxon>Planctomycetota</taxon>
        <taxon>Planctomycetia</taxon>
        <taxon>Pirellulales</taxon>
        <taxon>Pirellulaceae</taxon>
        <taxon>Rhodopirellula</taxon>
    </lineage>
</organism>
<reference evidence="1 2" key="1">
    <citation type="journal article" date="2013" name="Mar. Genomics">
        <title>Expression of sulfatases in Rhodopirellula baltica and the diversity of sulfatases in the genus Rhodopirellula.</title>
        <authorList>
            <person name="Wegner C.E."/>
            <person name="Richter-Heitmann T."/>
            <person name="Klindworth A."/>
            <person name="Klockow C."/>
            <person name="Richter M."/>
            <person name="Achstetter T."/>
            <person name="Glockner F.O."/>
            <person name="Harder J."/>
        </authorList>
    </citation>
    <scope>NUCLEOTIDE SEQUENCE [LARGE SCALE GENOMIC DNA]</scope>
    <source>
        <strain evidence="1 2">SM41</strain>
    </source>
</reference>
<name>M5UNG0_9BACT</name>
<protein>
    <submittedName>
        <fullName evidence="1">Uncharacterized protein</fullName>
    </submittedName>
</protein>
<sequence>MFGWWGALFLKRVWFLKRVCESSDLCCFRFRGDARIAANGELVGP</sequence>
<dbReference type="Proteomes" id="UP000011885">
    <property type="component" value="Unassembled WGS sequence"/>
</dbReference>
<evidence type="ECO:0000313" key="1">
    <source>
        <dbReference type="EMBL" id="EMI57543.1"/>
    </source>
</evidence>
<evidence type="ECO:0000313" key="2">
    <source>
        <dbReference type="Proteomes" id="UP000011885"/>
    </source>
</evidence>
<accession>M5UNG0</accession>
<gene>
    <name evidence="1" type="ORF">RSSM_01015</name>
</gene>
<comment type="caution">
    <text evidence="1">The sequence shown here is derived from an EMBL/GenBank/DDBJ whole genome shotgun (WGS) entry which is preliminary data.</text>
</comment>
<dbReference type="PATRIC" id="fig|1263870.3.peg.1103"/>